<dbReference type="SUPFAM" id="SSF46767">
    <property type="entry name" value="Methylated DNA-protein cysteine methyltransferase, C-terminal domain"/>
    <property type="match status" value="1"/>
</dbReference>
<protein>
    <recommendedName>
        <fullName evidence="2">Methylated-DNA-[protein]-cysteine S-methyltransferase DNA binding domain-containing protein</fullName>
    </recommendedName>
</protein>
<dbReference type="Gene3D" id="1.10.10.10">
    <property type="entry name" value="Winged helix-like DNA-binding domain superfamily/Winged helix DNA-binding domain"/>
    <property type="match status" value="1"/>
</dbReference>
<keyword evidence="1" id="KW-0227">DNA damage</keyword>
<dbReference type="STRING" id="1797471.A3A71_04020"/>
<comment type="caution">
    <text evidence="3">The sequence shown here is derived from an EMBL/GenBank/DDBJ whole genome shotgun (WGS) entry which is preliminary data.</text>
</comment>
<dbReference type="GO" id="GO:0006281">
    <property type="term" value="P:DNA repair"/>
    <property type="evidence" value="ECO:0007669"/>
    <property type="project" value="InterPro"/>
</dbReference>
<dbReference type="AlphaFoldDB" id="A0A1F5EAA3"/>
<dbReference type="Proteomes" id="UP000177481">
    <property type="component" value="Unassembled WGS sequence"/>
</dbReference>
<name>A0A1F5EAA3_9BACT</name>
<reference evidence="3 4" key="1">
    <citation type="journal article" date="2016" name="Nat. Commun.">
        <title>Thousands of microbial genomes shed light on interconnected biogeochemical processes in an aquifer system.</title>
        <authorList>
            <person name="Anantharaman K."/>
            <person name="Brown C.T."/>
            <person name="Hug L.A."/>
            <person name="Sharon I."/>
            <person name="Castelle C.J."/>
            <person name="Probst A.J."/>
            <person name="Thomas B.C."/>
            <person name="Singh A."/>
            <person name="Wilkins M.J."/>
            <person name="Karaoz U."/>
            <person name="Brodie E.L."/>
            <person name="Williams K.H."/>
            <person name="Hubbard S.S."/>
            <person name="Banfield J.F."/>
        </authorList>
    </citation>
    <scope>NUCLEOTIDE SEQUENCE [LARGE SCALE GENOMIC DNA]</scope>
</reference>
<dbReference type="PANTHER" id="PTHR42942:SF1">
    <property type="entry name" value="ALKYLTRANSFERASE-LIKE PROTEIN 1"/>
    <property type="match status" value="1"/>
</dbReference>
<organism evidence="3 4">
    <name type="scientific">Candidatus Berkelbacteria bacterium RIFCSPLOWO2_01_FULL_50_28</name>
    <dbReference type="NCBI Taxonomy" id="1797471"/>
    <lineage>
        <taxon>Bacteria</taxon>
        <taxon>Candidatus Berkelbacteria</taxon>
    </lineage>
</organism>
<evidence type="ECO:0000313" key="4">
    <source>
        <dbReference type="Proteomes" id="UP000177481"/>
    </source>
</evidence>
<accession>A0A1F5EAA3</accession>
<dbReference type="PANTHER" id="PTHR42942">
    <property type="entry name" value="6-O-METHYLGUANINE DNA METHYLTRANSFERASE"/>
    <property type="match status" value="1"/>
</dbReference>
<dbReference type="InterPro" id="IPR052520">
    <property type="entry name" value="ATL_DNA_repair"/>
</dbReference>
<evidence type="ECO:0000313" key="3">
    <source>
        <dbReference type="EMBL" id="OGD64305.1"/>
    </source>
</evidence>
<dbReference type="GO" id="GO:0003824">
    <property type="term" value="F:catalytic activity"/>
    <property type="evidence" value="ECO:0007669"/>
    <property type="project" value="InterPro"/>
</dbReference>
<dbReference type="CDD" id="cd06445">
    <property type="entry name" value="ATase"/>
    <property type="match status" value="1"/>
</dbReference>
<gene>
    <name evidence="3" type="ORF">A3A71_04020</name>
</gene>
<dbReference type="EMBL" id="MEZX01000003">
    <property type="protein sequence ID" value="OGD64305.1"/>
    <property type="molecule type" value="Genomic_DNA"/>
</dbReference>
<feature type="domain" description="Methylated-DNA-[protein]-cysteine S-methyltransferase DNA binding" evidence="2">
    <location>
        <begin position="3"/>
        <end position="100"/>
    </location>
</feature>
<evidence type="ECO:0000256" key="1">
    <source>
        <dbReference type="ARBA" id="ARBA00022763"/>
    </source>
</evidence>
<proteinExistence type="predicted"/>
<dbReference type="InterPro" id="IPR036217">
    <property type="entry name" value="MethylDNA_cys_MeTrfase_DNAb"/>
</dbReference>
<dbReference type="InterPro" id="IPR014048">
    <property type="entry name" value="MethylDNA_cys_MeTrfase_DNA-bd"/>
</dbReference>
<evidence type="ECO:0000259" key="2">
    <source>
        <dbReference type="Pfam" id="PF01035"/>
    </source>
</evidence>
<sequence>MTFSETVIGIIRNIPRGKVATYGQVAALAGSPRAALMVGRILRYASEREQFTSSPPVPSRVEGVERLPWQRVINSQGRISIINISYPAELQAKLLQEEGVRVTMRSNSYFVDLGEYLVALDRLEFTPKI</sequence>
<dbReference type="Pfam" id="PF01035">
    <property type="entry name" value="DNA_binding_1"/>
    <property type="match status" value="1"/>
</dbReference>
<dbReference type="InterPro" id="IPR036388">
    <property type="entry name" value="WH-like_DNA-bd_sf"/>
</dbReference>